<evidence type="ECO:0000313" key="6">
    <source>
        <dbReference type="EMBL" id="GBG96844.1"/>
    </source>
</evidence>
<dbReference type="GO" id="GO:0009396">
    <property type="term" value="P:folic acid-containing compound biosynthetic process"/>
    <property type="evidence" value="ECO:0007669"/>
    <property type="project" value="TreeGrafter"/>
</dbReference>
<comment type="similarity">
    <text evidence="1 5">Belongs to the 5-formyltetrahydrofolate cyclo-ligase family.</text>
</comment>
<gene>
    <name evidence="6" type="ORF">NtB2_00969</name>
</gene>
<dbReference type="GO" id="GO:0035999">
    <property type="term" value="P:tetrahydrofolate interconversion"/>
    <property type="evidence" value="ECO:0007669"/>
    <property type="project" value="TreeGrafter"/>
</dbReference>
<feature type="binding site" evidence="4">
    <location>
        <position position="55"/>
    </location>
    <ligand>
        <name>substrate</name>
    </ligand>
</feature>
<dbReference type="NCBIfam" id="TIGR02727">
    <property type="entry name" value="MTHFS_bact"/>
    <property type="match status" value="1"/>
</dbReference>
<dbReference type="AlphaFoldDB" id="A0A2R5HFP0"/>
<accession>A0A2R5HFP0</accession>
<protein>
    <recommendedName>
        <fullName evidence="5">5-formyltetrahydrofolate cyclo-ligase</fullName>
        <ecNumber evidence="5">6.3.3.2</ecNumber>
    </recommendedName>
</protein>
<feature type="binding site" evidence="4">
    <location>
        <position position="50"/>
    </location>
    <ligand>
        <name>substrate</name>
    </ligand>
</feature>
<feature type="binding site" evidence="4">
    <location>
        <begin position="124"/>
        <end position="132"/>
    </location>
    <ligand>
        <name>ATP</name>
        <dbReference type="ChEBI" id="CHEBI:30616"/>
    </ligand>
</feature>
<keyword evidence="6" id="KW-0436">Ligase</keyword>
<dbReference type="InterPro" id="IPR024185">
    <property type="entry name" value="FTHF_cligase-like_sf"/>
</dbReference>
<dbReference type="PANTHER" id="PTHR23407:SF1">
    <property type="entry name" value="5-FORMYLTETRAHYDROFOLATE CYCLO-LIGASE"/>
    <property type="match status" value="1"/>
</dbReference>
<dbReference type="Proteomes" id="UP000245021">
    <property type="component" value="Unassembled WGS sequence"/>
</dbReference>
<dbReference type="SUPFAM" id="SSF100950">
    <property type="entry name" value="NagB/RpiA/CoA transferase-like"/>
    <property type="match status" value="1"/>
</dbReference>
<evidence type="ECO:0000256" key="3">
    <source>
        <dbReference type="ARBA" id="ARBA00022840"/>
    </source>
</evidence>
<dbReference type="GO" id="GO:0046872">
    <property type="term" value="F:metal ion binding"/>
    <property type="evidence" value="ECO:0007669"/>
    <property type="project" value="UniProtKB-KW"/>
</dbReference>
<evidence type="ECO:0000256" key="4">
    <source>
        <dbReference type="PIRSR" id="PIRSR006806-1"/>
    </source>
</evidence>
<evidence type="ECO:0000313" key="7">
    <source>
        <dbReference type="Proteomes" id="UP000245021"/>
    </source>
</evidence>
<proteinExistence type="inferred from homology"/>
<keyword evidence="2 4" id="KW-0547">Nucleotide-binding</keyword>
<comment type="cofactor">
    <cofactor evidence="5">
        <name>Mg(2+)</name>
        <dbReference type="ChEBI" id="CHEBI:18420"/>
    </cofactor>
</comment>
<dbReference type="PIRSF" id="PIRSF006806">
    <property type="entry name" value="FTHF_cligase"/>
    <property type="match status" value="1"/>
</dbReference>
<dbReference type="GO" id="GO:0005524">
    <property type="term" value="F:ATP binding"/>
    <property type="evidence" value="ECO:0007669"/>
    <property type="project" value="UniProtKB-KW"/>
</dbReference>
<dbReference type="GO" id="GO:0030272">
    <property type="term" value="F:5-formyltetrahydrofolate cyclo-ligase activity"/>
    <property type="evidence" value="ECO:0007669"/>
    <property type="project" value="UniProtKB-EC"/>
</dbReference>
<dbReference type="RefSeq" id="WP_109245813.1">
    <property type="nucleotide sequence ID" value="NZ_BFFO01000005.1"/>
</dbReference>
<evidence type="ECO:0000256" key="2">
    <source>
        <dbReference type="ARBA" id="ARBA00022741"/>
    </source>
</evidence>
<dbReference type="EMBL" id="BFFO01000005">
    <property type="protein sequence ID" value="GBG96844.1"/>
    <property type="molecule type" value="Genomic_DNA"/>
</dbReference>
<comment type="catalytic activity">
    <reaction evidence="5">
        <text>(6S)-5-formyl-5,6,7,8-tetrahydrofolate + ATP = (6R)-5,10-methenyltetrahydrofolate + ADP + phosphate</text>
        <dbReference type="Rhea" id="RHEA:10488"/>
        <dbReference type="ChEBI" id="CHEBI:30616"/>
        <dbReference type="ChEBI" id="CHEBI:43474"/>
        <dbReference type="ChEBI" id="CHEBI:57455"/>
        <dbReference type="ChEBI" id="CHEBI:57457"/>
        <dbReference type="ChEBI" id="CHEBI:456216"/>
        <dbReference type="EC" id="6.3.3.2"/>
    </reaction>
</comment>
<comment type="caution">
    <text evidence="6">The sequence shown here is derived from an EMBL/GenBank/DDBJ whole genome shotgun (WGS) entry which is preliminary data.</text>
</comment>
<dbReference type="EC" id="6.3.3.2" evidence="5"/>
<keyword evidence="5" id="KW-0479">Metal-binding</keyword>
<dbReference type="PANTHER" id="PTHR23407">
    <property type="entry name" value="ATPASE INHIBITOR/5-FORMYLTETRAHYDROFOLATE CYCLO-LIGASE"/>
    <property type="match status" value="1"/>
</dbReference>
<dbReference type="OrthoDB" id="9801938at2"/>
<evidence type="ECO:0000256" key="5">
    <source>
        <dbReference type="RuleBase" id="RU361279"/>
    </source>
</evidence>
<organism evidence="6 7">
    <name type="scientific">Lactococcus termiticola</name>
    <dbReference type="NCBI Taxonomy" id="2169526"/>
    <lineage>
        <taxon>Bacteria</taxon>
        <taxon>Bacillati</taxon>
        <taxon>Bacillota</taxon>
        <taxon>Bacilli</taxon>
        <taxon>Lactobacillales</taxon>
        <taxon>Streptococcaceae</taxon>
        <taxon>Lactococcus</taxon>
    </lineage>
</organism>
<dbReference type="Gene3D" id="3.40.50.10420">
    <property type="entry name" value="NagB/RpiA/CoA transferase-like"/>
    <property type="match status" value="1"/>
</dbReference>
<dbReference type="InterPro" id="IPR002698">
    <property type="entry name" value="FTHF_cligase"/>
</dbReference>
<evidence type="ECO:0000256" key="1">
    <source>
        <dbReference type="ARBA" id="ARBA00010638"/>
    </source>
</evidence>
<keyword evidence="3 4" id="KW-0067">ATP-binding</keyword>
<reference evidence="6 7" key="1">
    <citation type="journal article" date="2018" name="Genome Announc.">
        <title>Draft Genome Sequence of Lactococcus sp. Strain NtB2 (JCM 32569), Isolated from the Gut of the Higher Termite Nasutitermes takasagoensis.</title>
        <authorList>
            <person name="Noda S."/>
            <person name="Aihara C."/>
            <person name="Yuki M."/>
            <person name="Ohkuma M."/>
        </authorList>
    </citation>
    <scope>NUCLEOTIDE SEQUENCE [LARGE SCALE GENOMIC DNA]</scope>
    <source>
        <strain evidence="6 7">NtB2</strain>
    </source>
</reference>
<dbReference type="Pfam" id="PF01812">
    <property type="entry name" value="5-FTHF_cyc-lig"/>
    <property type="match status" value="1"/>
</dbReference>
<keyword evidence="7" id="KW-1185">Reference proteome</keyword>
<keyword evidence="5" id="KW-0460">Magnesium</keyword>
<dbReference type="InterPro" id="IPR037171">
    <property type="entry name" value="NagB/RpiA_transferase-like"/>
</dbReference>
<feature type="binding site" evidence="4">
    <location>
        <begin position="4"/>
        <end position="8"/>
    </location>
    <ligand>
        <name>ATP</name>
        <dbReference type="ChEBI" id="CHEBI:30616"/>
    </ligand>
</feature>
<name>A0A2R5HFP0_9LACT</name>
<sequence length="170" mass="19459">MKKKAFYRKQMIEQLKAMPMAERQRQTDLILDKLMASDSYKKAKSLALYMFQDFEFDLTRLFEDESKQILIPKTLPGRQMIFASYDKDSLTQSAFGIAEPNSNKAESPDLIIVPGLAWNKTSHRIGFGGGYYDRYLADFTGPTASVCYDFQVIDFEPESHDIPVNAIFSL</sequence>